<dbReference type="EMBL" id="KN839420">
    <property type="protein sequence ID" value="KIJ89809.1"/>
    <property type="molecule type" value="Genomic_DNA"/>
</dbReference>
<sequence>MALQIIPVYARFLLLTFVLIVTGILSGYFSRRLSRCAHRPTSRRGIATKGQVSRNTELRAPL</sequence>
<gene>
    <name evidence="3" type="ORF">K443DRAFT_664977</name>
</gene>
<evidence type="ECO:0000313" key="4">
    <source>
        <dbReference type="Proteomes" id="UP000054477"/>
    </source>
</evidence>
<feature type="region of interest" description="Disordered" evidence="1">
    <location>
        <begin position="40"/>
        <end position="62"/>
    </location>
</feature>
<keyword evidence="2" id="KW-1133">Transmembrane helix</keyword>
<name>A0A0C9WGP6_9AGAR</name>
<proteinExistence type="predicted"/>
<reference evidence="3 4" key="1">
    <citation type="submission" date="2014-04" db="EMBL/GenBank/DDBJ databases">
        <authorList>
            <consortium name="DOE Joint Genome Institute"/>
            <person name="Kuo A."/>
            <person name="Kohler A."/>
            <person name="Nagy L.G."/>
            <person name="Floudas D."/>
            <person name="Copeland A."/>
            <person name="Barry K.W."/>
            <person name="Cichocki N."/>
            <person name="Veneault-Fourrey C."/>
            <person name="LaButti K."/>
            <person name="Lindquist E.A."/>
            <person name="Lipzen A."/>
            <person name="Lundell T."/>
            <person name="Morin E."/>
            <person name="Murat C."/>
            <person name="Sun H."/>
            <person name="Tunlid A."/>
            <person name="Henrissat B."/>
            <person name="Grigoriev I.V."/>
            <person name="Hibbett D.S."/>
            <person name="Martin F."/>
            <person name="Nordberg H.P."/>
            <person name="Cantor M.N."/>
            <person name="Hua S.X."/>
        </authorList>
    </citation>
    <scope>NUCLEOTIDE SEQUENCE [LARGE SCALE GENOMIC DNA]</scope>
    <source>
        <strain evidence="3 4">LaAM-08-1</strain>
    </source>
</reference>
<evidence type="ECO:0000256" key="2">
    <source>
        <dbReference type="SAM" id="Phobius"/>
    </source>
</evidence>
<organism evidence="3 4">
    <name type="scientific">Laccaria amethystina LaAM-08-1</name>
    <dbReference type="NCBI Taxonomy" id="1095629"/>
    <lineage>
        <taxon>Eukaryota</taxon>
        <taxon>Fungi</taxon>
        <taxon>Dikarya</taxon>
        <taxon>Basidiomycota</taxon>
        <taxon>Agaricomycotina</taxon>
        <taxon>Agaricomycetes</taxon>
        <taxon>Agaricomycetidae</taxon>
        <taxon>Agaricales</taxon>
        <taxon>Agaricineae</taxon>
        <taxon>Hydnangiaceae</taxon>
        <taxon>Laccaria</taxon>
    </lineage>
</organism>
<protein>
    <submittedName>
        <fullName evidence="3">Uncharacterized protein</fullName>
    </submittedName>
</protein>
<dbReference type="AlphaFoldDB" id="A0A0C9WGP6"/>
<accession>A0A0C9WGP6</accession>
<reference evidence="4" key="2">
    <citation type="submission" date="2015-01" db="EMBL/GenBank/DDBJ databases">
        <title>Evolutionary Origins and Diversification of the Mycorrhizal Mutualists.</title>
        <authorList>
            <consortium name="DOE Joint Genome Institute"/>
            <consortium name="Mycorrhizal Genomics Consortium"/>
            <person name="Kohler A."/>
            <person name="Kuo A."/>
            <person name="Nagy L.G."/>
            <person name="Floudas D."/>
            <person name="Copeland A."/>
            <person name="Barry K.W."/>
            <person name="Cichocki N."/>
            <person name="Veneault-Fourrey C."/>
            <person name="LaButti K."/>
            <person name="Lindquist E.A."/>
            <person name="Lipzen A."/>
            <person name="Lundell T."/>
            <person name="Morin E."/>
            <person name="Murat C."/>
            <person name="Riley R."/>
            <person name="Ohm R."/>
            <person name="Sun H."/>
            <person name="Tunlid A."/>
            <person name="Henrissat B."/>
            <person name="Grigoriev I.V."/>
            <person name="Hibbett D.S."/>
            <person name="Martin F."/>
        </authorList>
    </citation>
    <scope>NUCLEOTIDE SEQUENCE [LARGE SCALE GENOMIC DNA]</scope>
    <source>
        <strain evidence="4">LaAM-08-1</strain>
    </source>
</reference>
<keyword evidence="4" id="KW-1185">Reference proteome</keyword>
<evidence type="ECO:0000313" key="3">
    <source>
        <dbReference type="EMBL" id="KIJ89809.1"/>
    </source>
</evidence>
<evidence type="ECO:0000256" key="1">
    <source>
        <dbReference type="SAM" id="MobiDB-lite"/>
    </source>
</evidence>
<feature type="transmembrane region" description="Helical" evidence="2">
    <location>
        <begin position="6"/>
        <end position="29"/>
    </location>
</feature>
<dbReference type="Proteomes" id="UP000054477">
    <property type="component" value="Unassembled WGS sequence"/>
</dbReference>
<keyword evidence="2" id="KW-0812">Transmembrane</keyword>
<feature type="non-terminal residue" evidence="3">
    <location>
        <position position="62"/>
    </location>
</feature>
<dbReference type="HOGENOM" id="CLU_2910335_0_0_1"/>
<keyword evidence="2" id="KW-0472">Membrane</keyword>